<evidence type="ECO:0000256" key="1">
    <source>
        <dbReference type="SAM" id="MobiDB-lite"/>
    </source>
</evidence>
<feature type="region of interest" description="Disordered" evidence="1">
    <location>
        <begin position="466"/>
        <end position="492"/>
    </location>
</feature>
<dbReference type="RefSeq" id="WP_397082162.1">
    <property type="nucleotide sequence ID" value="NZ_JBITGY010000004.1"/>
</dbReference>
<protein>
    <submittedName>
        <fullName evidence="3">Septum formation family protein</fullName>
    </submittedName>
</protein>
<evidence type="ECO:0000313" key="3">
    <source>
        <dbReference type="EMBL" id="MFI6498929.1"/>
    </source>
</evidence>
<evidence type="ECO:0000256" key="2">
    <source>
        <dbReference type="SAM" id="Phobius"/>
    </source>
</evidence>
<sequence length="734" mass="80099">MSRSSERNAAVVAELWEIAGPKMYRRNAFRVTELGTVADAGTVRGRQQRVSAAEQAGVDTGLDADADELRVAFDRIRDAPRRLVHELFWLWDAPETTCSCVQSLHLDHDAAVRAHSAALDREAQLTAPDAAEQRELAGLWGAAGRQWEALLRRAAFWDHVRHRIATLNDRRLDGSAVDLLRPELAAFLVKPLVELAASADDPARLAEAARAWPAPSSVLDDEFERIAAPLFETLQSQLRQAVEAGDPYKTVAAVQNTVLPLLSRLGGLFPRGRNHRVSNARDDAATAINNSAHGVICASGVLDDAAAREWLTLAQGIADDAALRQVLGRNLAELDELVEALDQIGSQIKELVAAGRSRAAKSVLRQLLAQAGDGAGSGALAELLDQAGTWDGPLVWRTGNSGGSATRRPRRDTSHQAWSPSPVRSRRVRWGVIIAFAVAVILVVVWMIDIGAASAPERPVVTPAATVTTTAERTAGQRSEPAMLSDHNRENNAPAGTCLATKQGWDDYRTTSNIPTVPCDEPHWGEVLGYADLGGDSRYPGENQAIALTRFHCGRMLNHQRLTGSYEFESIYPDHSFWTAGGKYAACVARRADHALLTSGRVTRPEGPPPDDVATEMGLWSAEIWANAPVRSCLQSEKDYNRSVHDVSIVLCSQSHWARILGYPVLYPRGTKWPGKKAVLAKAEAACTRVSTSWSRDSYAMTYIWPGKEFFTATTEPRYATCLIYRTDNQQMKG</sequence>
<feature type="transmembrane region" description="Helical" evidence="2">
    <location>
        <begin position="428"/>
        <end position="448"/>
    </location>
</feature>
<keyword evidence="2" id="KW-0472">Membrane</keyword>
<accession>A0ABW7YUF2</accession>
<gene>
    <name evidence="3" type="ORF">ACIBG2_16195</name>
</gene>
<reference evidence="3 4" key="1">
    <citation type="submission" date="2024-10" db="EMBL/GenBank/DDBJ databases">
        <title>The Natural Products Discovery Center: Release of the First 8490 Sequenced Strains for Exploring Actinobacteria Biosynthetic Diversity.</title>
        <authorList>
            <person name="Kalkreuter E."/>
            <person name="Kautsar S.A."/>
            <person name="Yang D."/>
            <person name="Bader C.D."/>
            <person name="Teijaro C.N."/>
            <person name="Fluegel L."/>
            <person name="Davis C.M."/>
            <person name="Simpson J.R."/>
            <person name="Lauterbach L."/>
            <person name="Steele A.D."/>
            <person name="Gui C."/>
            <person name="Meng S."/>
            <person name="Li G."/>
            <person name="Viehrig K."/>
            <person name="Ye F."/>
            <person name="Su P."/>
            <person name="Kiefer A.F."/>
            <person name="Nichols A."/>
            <person name="Cepeda A.J."/>
            <person name="Yan W."/>
            <person name="Fan B."/>
            <person name="Jiang Y."/>
            <person name="Adhikari A."/>
            <person name="Zheng C.-J."/>
            <person name="Schuster L."/>
            <person name="Cowan T.M."/>
            <person name="Smanski M.J."/>
            <person name="Chevrette M.G."/>
            <person name="De Carvalho L.P.S."/>
            <person name="Shen B."/>
        </authorList>
    </citation>
    <scope>NUCLEOTIDE SEQUENCE [LARGE SCALE GENOMIC DNA]</scope>
    <source>
        <strain evidence="3 4">NPDC050545</strain>
    </source>
</reference>
<keyword evidence="2" id="KW-0812">Transmembrane</keyword>
<keyword evidence="4" id="KW-1185">Reference proteome</keyword>
<feature type="region of interest" description="Disordered" evidence="1">
    <location>
        <begin position="398"/>
        <end position="421"/>
    </location>
</feature>
<proteinExistence type="predicted"/>
<dbReference type="Proteomes" id="UP001612741">
    <property type="component" value="Unassembled WGS sequence"/>
</dbReference>
<organism evidence="3 4">
    <name type="scientific">Nonomuraea typhae</name>
    <dbReference type="NCBI Taxonomy" id="2603600"/>
    <lineage>
        <taxon>Bacteria</taxon>
        <taxon>Bacillati</taxon>
        <taxon>Actinomycetota</taxon>
        <taxon>Actinomycetes</taxon>
        <taxon>Streptosporangiales</taxon>
        <taxon>Streptosporangiaceae</taxon>
        <taxon>Nonomuraea</taxon>
    </lineage>
</organism>
<keyword evidence="2" id="KW-1133">Transmembrane helix</keyword>
<dbReference type="EMBL" id="JBITGY010000004">
    <property type="protein sequence ID" value="MFI6498929.1"/>
    <property type="molecule type" value="Genomic_DNA"/>
</dbReference>
<comment type="caution">
    <text evidence="3">The sequence shown here is derived from an EMBL/GenBank/DDBJ whole genome shotgun (WGS) entry which is preliminary data.</text>
</comment>
<evidence type="ECO:0000313" key="4">
    <source>
        <dbReference type="Proteomes" id="UP001612741"/>
    </source>
</evidence>
<name>A0ABW7YUF2_9ACTN</name>